<keyword evidence="2" id="KW-1185">Reference proteome</keyword>
<name>A0A9P6AHC1_9AGAM</name>
<evidence type="ECO:0000313" key="2">
    <source>
        <dbReference type="Proteomes" id="UP000886523"/>
    </source>
</evidence>
<dbReference type="EMBL" id="MU129161">
    <property type="protein sequence ID" value="KAF9505319.1"/>
    <property type="molecule type" value="Genomic_DNA"/>
</dbReference>
<sequence length="117" mass="13178">MTACQCISKCKKGMLRQTTLRTIYTVQGIFMDARWGRSIWKYLSSAPTTPVEELRNNLPLISALEDPNSVFFSNGRTLSRDGNIDRTQATREARVQGCGNILDAQPETAHASPEWRM</sequence>
<dbReference type="AlphaFoldDB" id="A0A9P6AHC1"/>
<gene>
    <name evidence="1" type="ORF">BS47DRAFT_1354085</name>
</gene>
<dbReference type="Proteomes" id="UP000886523">
    <property type="component" value="Unassembled WGS sequence"/>
</dbReference>
<accession>A0A9P6AHC1</accession>
<evidence type="ECO:0000313" key="1">
    <source>
        <dbReference type="EMBL" id="KAF9505319.1"/>
    </source>
</evidence>
<reference evidence="1" key="1">
    <citation type="journal article" date="2020" name="Nat. Commun.">
        <title>Large-scale genome sequencing of mycorrhizal fungi provides insights into the early evolution of symbiotic traits.</title>
        <authorList>
            <person name="Miyauchi S."/>
            <person name="Kiss E."/>
            <person name="Kuo A."/>
            <person name="Drula E."/>
            <person name="Kohler A."/>
            <person name="Sanchez-Garcia M."/>
            <person name="Morin E."/>
            <person name="Andreopoulos B."/>
            <person name="Barry K.W."/>
            <person name="Bonito G."/>
            <person name="Buee M."/>
            <person name="Carver A."/>
            <person name="Chen C."/>
            <person name="Cichocki N."/>
            <person name="Clum A."/>
            <person name="Culley D."/>
            <person name="Crous P.W."/>
            <person name="Fauchery L."/>
            <person name="Girlanda M."/>
            <person name="Hayes R.D."/>
            <person name="Keri Z."/>
            <person name="LaButti K."/>
            <person name="Lipzen A."/>
            <person name="Lombard V."/>
            <person name="Magnuson J."/>
            <person name="Maillard F."/>
            <person name="Murat C."/>
            <person name="Nolan M."/>
            <person name="Ohm R.A."/>
            <person name="Pangilinan J."/>
            <person name="Pereira M.F."/>
            <person name="Perotto S."/>
            <person name="Peter M."/>
            <person name="Pfister S."/>
            <person name="Riley R."/>
            <person name="Sitrit Y."/>
            <person name="Stielow J.B."/>
            <person name="Szollosi G."/>
            <person name="Zifcakova L."/>
            <person name="Stursova M."/>
            <person name="Spatafora J.W."/>
            <person name="Tedersoo L."/>
            <person name="Vaario L.M."/>
            <person name="Yamada A."/>
            <person name="Yan M."/>
            <person name="Wang P."/>
            <person name="Xu J."/>
            <person name="Bruns T."/>
            <person name="Baldrian P."/>
            <person name="Vilgalys R."/>
            <person name="Dunand C."/>
            <person name="Henrissat B."/>
            <person name="Grigoriev I.V."/>
            <person name="Hibbett D."/>
            <person name="Nagy L.G."/>
            <person name="Martin F.M."/>
        </authorList>
    </citation>
    <scope>NUCLEOTIDE SEQUENCE</scope>
    <source>
        <strain evidence="1">UP504</strain>
    </source>
</reference>
<proteinExistence type="predicted"/>
<organism evidence="1 2">
    <name type="scientific">Hydnum rufescens UP504</name>
    <dbReference type="NCBI Taxonomy" id="1448309"/>
    <lineage>
        <taxon>Eukaryota</taxon>
        <taxon>Fungi</taxon>
        <taxon>Dikarya</taxon>
        <taxon>Basidiomycota</taxon>
        <taxon>Agaricomycotina</taxon>
        <taxon>Agaricomycetes</taxon>
        <taxon>Cantharellales</taxon>
        <taxon>Hydnaceae</taxon>
        <taxon>Hydnum</taxon>
    </lineage>
</organism>
<comment type="caution">
    <text evidence="1">The sequence shown here is derived from an EMBL/GenBank/DDBJ whole genome shotgun (WGS) entry which is preliminary data.</text>
</comment>
<protein>
    <submittedName>
        <fullName evidence="1">Uncharacterized protein</fullName>
    </submittedName>
</protein>